<dbReference type="PROSITE" id="PS01090">
    <property type="entry name" value="TATD_2"/>
    <property type="match status" value="1"/>
</dbReference>
<organism evidence="6 7">
    <name type="scientific">Pleodorina starrii</name>
    <dbReference type="NCBI Taxonomy" id="330485"/>
    <lineage>
        <taxon>Eukaryota</taxon>
        <taxon>Viridiplantae</taxon>
        <taxon>Chlorophyta</taxon>
        <taxon>core chlorophytes</taxon>
        <taxon>Chlorophyceae</taxon>
        <taxon>CS clade</taxon>
        <taxon>Chlamydomonadales</taxon>
        <taxon>Volvocaceae</taxon>
        <taxon>Pleodorina</taxon>
    </lineage>
</organism>
<evidence type="ECO:0008006" key="8">
    <source>
        <dbReference type="Google" id="ProtNLM"/>
    </source>
</evidence>
<evidence type="ECO:0000313" key="6">
    <source>
        <dbReference type="EMBL" id="GLC48433.1"/>
    </source>
</evidence>
<dbReference type="PROSITE" id="PS01091">
    <property type="entry name" value="TATD_3"/>
    <property type="match status" value="1"/>
</dbReference>
<accession>A0A9W6EWZ2</accession>
<reference evidence="6 7" key="1">
    <citation type="journal article" date="2023" name="Commun. Biol.">
        <title>Reorganization of the ancestral sex-determining regions during the evolution of trioecy in Pleodorina starrii.</title>
        <authorList>
            <person name="Takahashi K."/>
            <person name="Suzuki S."/>
            <person name="Kawai-Toyooka H."/>
            <person name="Yamamoto K."/>
            <person name="Hamaji T."/>
            <person name="Ootsuki R."/>
            <person name="Yamaguchi H."/>
            <person name="Kawachi M."/>
            <person name="Higashiyama T."/>
            <person name="Nozaki H."/>
        </authorList>
    </citation>
    <scope>NUCLEOTIDE SEQUENCE [LARGE SCALE GENOMIC DNA]</scope>
    <source>
        <strain evidence="6 7">NIES-4479</strain>
    </source>
</reference>
<evidence type="ECO:0000313" key="7">
    <source>
        <dbReference type="Proteomes" id="UP001165080"/>
    </source>
</evidence>
<dbReference type="InterPro" id="IPR050891">
    <property type="entry name" value="TatD-type_Hydrolase"/>
</dbReference>
<dbReference type="FunFam" id="3.20.20.140:FF:000040">
    <property type="entry name" value="Putative tatD related deoxyribonuclease"/>
    <property type="match status" value="1"/>
</dbReference>
<dbReference type="PANTHER" id="PTHR10060">
    <property type="entry name" value="TATD FAMILY DEOXYRIBONUCLEASE"/>
    <property type="match status" value="1"/>
</dbReference>
<dbReference type="GO" id="GO:0046872">
    <property type="term" value="F:metal ion binding"/>
    <property type="evidence" value="ECO:0007669"/>
    <property type="project" value="UniProtKB-KW"/>
</dbReference>
<protein>
    <recommendedName>
        <fullName evidence="8">TatD related DNase</fullName>
    </recommendedName>
</protein>
<comment type="caution">
    <text evidence="6">The sequence shown here is derived from an EMBL/GenBank/DDBJ whole genome shotgun (WGS) entry which is preliminary data.</text>
</comment>
<dbReference type="Pfam" id="PF01026">
    <property type="entry name" value="TatD_DNase"/>
    <property type="match status" value="1"/>
</dbReference>
<dbReference type="InterPro" id="IPR032466">
    <property type="entry name" value="Metal_Hydrolase"/>
</dbReference>
<dbReference type="Gene3D" id="3.20.20.140">
    <property type="entry name" value="Metal-dependent hydrolases"/>
    <property type="match status" value="1"/>
</dbReference>
<keyword evidence="3" id="KW-0479">Metal-binding</keyword>
<dbReference type="GO" id="GO:0008296">
    <property type="term" value="F:3'-5'-DNA exonuclease activity"/>
    <property type="evidence" value="ECO:0007669"/>
    <property type="project" value="TreeGrafter"/>
</dbReference>
<feature type="region of interest" description="Disordered" evidence="5">
    <location>
        <begin position="31"/>
        <end position="91"/>
    </location>
</feature>
<proteinExistence type="inferred from homology"/>
<sequence>MLLIRQFPHRSARPLLCCLCPKGSAALRPVHDPHSPASSPVVGPLLAPNRRRPIGDGSGGVRVPALRSFSSASSGAPRSPRIVSPSVSSAPAQGSARAAASRVVGANMRFIDIGANLLDDMYGGMYNDKQCHPADLSSVLDRAWAAGLQRLIITAGSLSEARRALELAKTDERLFCTVGCHPTRCREFEGHPGGPDAYLQELLSVLREGQAAGKVVAVGECGLDYDRLHFCDAETQRKYFEAQFLLARESGLPMFLHLRAAADDFLDIVRRHAADFPRGGVVHSFDGSADEAARILELPQLAIGLNGCSLKTDDNLSVVSSLPLERIMIETDCPWCEIRPTHAGRKYVSAAALAGPGGAKDRKKHDPGCQVKSRNEPANIRLVLEVIAGVKGLTDMEALSEQIYGNTAAMFFPEAPTHGST</sequence>
<evidence type="ECO:0000256" key="2">
    <source>
        <dbReference type="ARBA" id="ARBA00022722"/>
    </source>
</evidence>
<keyword evidence="4" id="KW-0378">Hydrolase</keyword>
<evidence type="ECO:0000256" key="4">
    <source>
        <dbReference type="ARBA" id="ARBA00022801"/>
    </source>
</evidence>
<dbReference type="PANTHER" id="PTHR10060:SF15">
    <property type="entry name" value="DEOXYRIBONUCLEASE TATDN1"/>
    <property type="match status" value="1"/>
</dbReference>
<dbReference type="EMBL" id="BRXU01000001">
    <property type="protein sequence ID" value="GLC48433.1"/>
    <property type="molecule type" value="Genomic_DNA"/>
</dbReference>
<keyword evidence="7" id="KW-1185">Reference proteome</keyword>
<evidence type="ECO:0000256" key="1">
    <source>
        <dbReference type="ARBA" id="ARBA00009275"/>
    </source>
</evidence>
<keyword evidence="2" id="KW-0540">Nuclease</keyword>
<dbReference type="Proteomes" id="UP001165080">
    <property type="component" value="Unassembled WGS sequence"/>
</dbReference>
<feature type="compositionally biased region" description="Low complexity" evidence="5">
    <location>
        <begin position="64"/>
        <end position="91"/>
    </location>
</feature>
<dbReference type="InterPro" id="IPR018228">
    <property type="entry name" value="DNase_TatD-rel_CS"/>
</dbReference>
<name>A0A9W6EWZ2_9CHLO</name>
<evidence type="ECO:0000256" key="3">
    <source>
        <dbReference type="ARBA" id="ARBA00022723"/>
    </source>
</evidence>
<evidence type="ECO:0000256" key="5">
    <source>
        <dbReference type="SAM" id="MobiDB-lite"/>
    </source>
</evidence>
<dbReference type="CDD" id="cd01310">
    <property type="entry name" value="TatD_DNAse"/>
    <property type="match status" value="1"/>
</dbReference>
<dbReference type="AlphaFoldDB" id="A0A9W6EWZ2"/>
<dbReference type="InterPro" id="IPR001130">
    <property type="entry name" value="TatD-like"/>
</dbReference>
<dbReference type="SUPFAM" id="SSF51556">
    <property type="entry name" value="Metallo-dependent hydrolases"/>
    <property type="match status" value="1"/>
</dbReference>
<comment type="similarity">
    <text evidence="1">Belongs to the metallo-dependent hydrolases superfamily. TatD-type hydrolase family.</text>
</comment>
<gene>
    <name evidence="6" type="primary">PLEST000984</name>
    <name evidence="6" type="ORF">PLESTB_000097300</name>
</gene>
<dbReference type="GO" id="GO:0005829">
    <property type="term" value="C:cytosol"/>
    <property type="evidence" value="ECO:0007669"/>
    <property type="project" value="TreeGrafter"/>
</dbReference>